<protein>
    <submittedName>
        <fullName evidence="11">Choice-of-anchor D domain-containing protein</fullName>
    </submittedName>
</protein>
<feature type="domain" description="Cytochrome c" evidence="10">
    <location>
        <begin position="7"/>
        <end position="87"/>
    </location>
</feature>
<keyword evidence="12" id="KW-1185">Reference proteome</keyword>
<dbReference type="PROSITE" id="PS51007">
    <property type="entry name" value="CYTC"/>
    <property type="match status" value="1"/>
</dbReference>
<evidence type="ECO:0000256" key="9">
    <source>
        <dbReference type="PROSITE-ProRule" id="PRU00433"/>
    </source>
</evidence>
<proteinExistence type="predicted"/>
<dbReference type="PANTHER" id="PTHR45912:SF3">
    <property type="entry name" value="CILIA- AND FLAGELLA-ASSOCIATED PROTEIN 47"/>
    <property type="match status" value="1"/>
</dbReference>
<dbReference type="NCBIfam" id="NF033191">
    <property type="entry name" value="JDVT-CTERM"/>
    <property type="match status" value="1"/>
</dbReference>
<keyword evidence="4 9" id="KW-0349">Heme</keyword>
<comment type="caution">
    <text evidence="11">The sequence shown here is derived from an EMBL/GenBank/DDBJ whole genome shotgun (WGS) entry which is preliminary data.</text>
</comment>
<keyword evidence="5 9" id="KW-0479">Metal-binding</keyword>
<evidence type="ECO:0000313" key="11">
    <source>
        <dbReference type="EMBL" id="MBC3909820.1"/>
    </source>
</evidence>
<dbReference type="NCBIfam" id="NF012200">
    <property type="entry name" value="choice_anch_D"/>
    <property type="match status" value="5"/>
</dbReference>
<dbReference type="Proteomes" id="UP000646911">
    <property type="component" value="Unassembled WGS sequence"/>
</dbReference>
<evidence type="ECO:0000259" key="10">
    <source>
        <dbReference type="PROSITE" id="PS51007"/>
    </source>
</evidence>
<dbReference type="InterPro" id="IPR036909">
    <property type="entry name" value="Cyt_c-like_dom_sf"/>
</dbReference>
<dbReference type="Gene3D" id="2.60.40.10">
    <property type="entry name" value="Immunoglobulins"/>
    <property type="match status" value="5"/>
</dbReference>
<organism evidence="11 12">
    <name type="scientific">Undibacterium umbellatum</name>
    <dbReference type="NCBI Taxonomy" id="2762300"/>
    <lineage>
        <taxon>Bacteria</taxon>
        <taxon>Pseudomonadati</taxon>
        <taxon>Pseudomonadota</taxon>
        <taxon>Betaproteobacteria</taxon>
        <taxon>Burkholderiales</taxon>
        <taxon>Oxalobacteraceae</taxon>
        <taxon>Undibacterium</taxon>
    </lineage>
</organism>
<dbReference type="SUPFAM" id="SSF46626">
    <property type="entry name" value="Cytochrome c"/>
    <property type="match status" value="1"/>
</dbReference>
<keyword evidence="6 9" id="KW-0408">Iron</keyword>
<evidence type="ECO:0000256" key="4">
    <source>
        <dbReference type="ARBA" id="ARBA00022617"/>
    </source>
</evidence>
<evidence type="ECO:0000256" key="5">
    <source>
        <dbReference type="ARBA" id="ARBA00022723"/>
    </source>
</evidence>
<accession>A0ABR6ZER1</accession>
<dbReference type="InterPro" id="IPR009056">
    <property type="entry name" value="Cyt_c-like_dom"/>
</dbReference>
<evidence type="ECO:0000256" key="8">
    <source>
        <dbReference type="ARBA" id="ARBA00023273"/>
    </source>
</evidence>
<name>A0ABR6ZER1_9BURK</name>
<evidence type="ECO:0000256" key="7">
    <source>
        <dbReference type="ARBA" id="ARBA00023069"/>
    </source>
</evidence>
<evidence type="ECO:0000256" key="3">
    <source>
        <dbReference type="ARBA" id="ARBA00022490"/>
    </source>
</evidence>
<gene>
    <name evidence="11" type="ORF">H8L47_19830</name>
</gene>
<dbReference type="InterPro" id="IPR013783">
    <property type="entry name" value="Ig-like_fold"/>
</dbReference>
<comment type="subcellular location">
    <subcellularLocation>
        <location evidence="1">Cell projection</location>
        <location evidence="1">Cilium</location>
    </subcellularLocation>
    <subcellularLocation>
        <location evidence="2">Cytoplasm</location>
    </subcellularLocation>
</comment>
<reference evidence="11 12" key="1">
    <citation type="submission" date="2020-08" db="EMBL/GenBank/DDBJ databases">
        <title>Novel species isolated from subtropical streams in China.</title>
        <authorList>
            <person name="Lu H."/>
        </authorList>
    </citation>
    <scope>NUCLEOTIDE SEQUENCE [LARGE SCALE GENOMIC DNA]</scope>
    <source>
        <strain evidence="11 12">NL8W</strain>
    </source>
</reference>
<dbReference type="InterPro" id="IPR053879">
    <property type="entry name" value="HYDIN_VesB_CFA65-like_Ig"/>
</dbReference>
<keyword evidence="7" id="KW-0969">Cilium</keyword>
<evidence type="ECO:0000256" key="6">
    <source>
        <dbReference type="ARBA" id="ARBA00023004"/>
    </source>
</evidence>
<keyword evidence="3" id="KW-0963">Cytoplasm</keyword>
<evidence type="ECO:0000256" key="2">
    <source>
        <dbReference type="ARBA" id="ARBA00004496"/>
    </source>
</evidence>
<dbReference type="Pfam" id="PF22544">
    <property type="entry name" value="HYDIN_VesB_CFA65-like_Ig"/>
    <property type="match status" value="1"/>
</dbReference>
<keyword evidence="8" id="KW-0966">Cell projection</keyword>
<evidence type="ECO:0000256" key="1">
    <source>
        <dbReference type="ARBA" id="ARBA00004138"/>
    </source>
</evidence>
<dbReference type="PANTHER" id="PTHR45912">
    <property type="entry name" value="CILIA- AND FLAGELLA-ASSOCIATED PROTEIN 47"/>
    <property type="match status" value="1"/>
</dbReference>
<sequence>MSAAHAADALNGKSLYLNGPTGGGTSCTACHGATPANNVNGILRGANNPTEISNAFAQNKGGMGNLYRNKFTADEIADLAAFIGNPSVVAGPIATVSPASLVFTGTTVGQTSTALSTTLSNTGSAALSITSIALTGGAATDFNLAGGSCAGGSSLAPSASCTVLSTFKPTAQGSRTASISISHNATGGVSLITLSGTGNAAAQAGLTVSASSLNFGTLLVNAASALQTVNISNSGQAALNFSSIALTGANAGIFVVGGTCSTQTAVAAGGQCTITLQATPATAGAFAAALNIASNASNGNAVVSLAGSAAASTPAITATPSVLAFGAQTVAASPLTQQISLSNTGNVALTFTAIKISGASAITLGAGSTCGSSLAVGASCNVPVVFTPTVEGDVSASLAVTSNAAPLQVAITGTATKQAVAKPVLSDTGTVQFSDTQVGTTSAKHTTTLSNTGTAALKITSLVLNGSQLNDFILAGTCSTNATLSPAASCTIDTSFKPGSAGSKTANVLLVTDGGAQLSLGLAGTGVAIPVKTVTLNINPQSFDFGSATIGSANLVKRFTLTNPGSTAIALTNAGFSGAFSAVVDGSSCPRFPFSLQANTSCELVVSYAPTNAGTNNGSVVISSSDTSTTWNIAFSGTAVNAVTPTVTGNAPRNEGGGGCSVARDGNDPMLPVLVILAAAVIIWRRKQARQARLQN</sequence>
<dbReference type="EMBL" id="JACOFX010000012">
    <property type="protein sequence ID" value="MBC3909820.1"/>
    <property type="molecule type" value="Genomic_DNA"/>
</dbReference>
<evidence type="ECO:0000313" key="12">
    <source>
        <dbReference type="Proteomes" id="UP000646911"/>
    </source>
</evidence>